<evidence type="ECO:0000256" key="4">
    <source>
        <dbReference type="RuleBase" id="RU003560"/>
    </source>
</evidence>
<dbReference type="InterPro" id="IPR015421">
    <property type="entry name" value="PyrdxlP-dep_Trfase_major"/>
</dbReference>
<name>A0A1G6VL98_PEPNI</name>
<dbReference type="SUPFAM" id="SSF53383">
    <property type="entry name" value="PLP-dependent transferases"/>
    <property type="match status" value="1"/>
</dbReference>
<dbReference type="InterPro" id="IPR005814">
    <property type="entry name" value="Aminotrans_3"/>
</dbReference>
<dbReference type="PANTHER" id="PTHR11986">
    <property type="entry name" value="AMINOTRANSFERASE CLASS III"/>
    <property type="match status" value="1"/>
</dbReference>
<accession>A0A1G6VL98</accession>
<evidence type="ECO:0000313" key="5">
    <source>
        <dbReference type="EMBL" id="SDD54304.1"/>
    </source>
</evidence>
<keyword evidence="5" id="KW-0808">Transferase</keyword>
<dbReference type="AlphaFoldDB" id="A0A1G6VL98"/>
<dbReference type="InterPro" id="IPR049704">
    <property type="entry name" value="Aminotrans_3_PPA_site"/>
</dbReference>
<dbReference type="GO" id="GO:0030170">
    <property type="term" value="F:pyridoxal phosphate binding"/>
    <property type="evidence" value="ECO:0007669"/>
    <property type="project" value="InterPro"/>
</dbReference>
<dbReference type="InterPro" id="IPR015422">
    <property type="entry name" value="PyrdxlP-dep_Trfase_small"/>
</dbReference>
<evidence type="ECO:0000313" key="6">
    <source>
        <dbReference type="Proteomes" id="UP000198995"/>
    </source>
</evidence>
<evidence type="ECO:0000256" key="3">
    <source>
        <dbReference type="ARBA" id="ARBA00022898"/>
    </source>
</evidence>
<evidence type="ECO:0000256" key="2">
    <source>
        <dbReference type="ARBA" id="ARBA00008954"/>
    </source>
</evidence>
<dbReference type="STRING" id="2741.SAMN04489866_10471"/>
<reference evidence="5 6" key="1">
    <citation type="submission" date="2016-10" db="EMBL/GenBank/DDBJ databases">
        <authorList>
            <person name="de Groot N.N."/>
        </authorList>
    </citation>
    <scope>NUCLEOTIDE SEQUENCE [LARGE SCALE GENOMIC DNA]</scope>
    <source>
        <strain evidence="5 6">DSM 20475</strain>
    </source>
</reference>
<dbReference type="PANTHER" id="PTHR11986:SF58">
    <property type="entry name" value="LEUCINE_METHIONINE RACEMASE"/>
    <property type="match status" value="1"/>
</dbReference>
<gene>
    <name evidence="5" type="ORF">SAMN04489866_10471</name>
</gene>
<keyword evidence="6" id="KW-1185">Reference proteome</keyword>
<dbReference type="OrthoDB" id="9807885at2"/>
<dbReference type="GO" id="GO:0042802">
    <property type="term" value="F:identical protein binding"/>
    <property type="evidence" value="ECO:0007669"/>
    <property type="project" value="TreeGrafter"/>
</dbReference>
<dbReference type="Gene3D" id="3.40.640.10">
    <property type="entry name" value="Type I PLP-dependent aspartate aminotransferase-like (Major domain)"/>
    <property type="match status" value="1"/>
</dbReference>
<dbReference type="PIRSF" id="PIRSF000521">
    <property type="entry name" value="Transaminase_4ab_Lys_Orn"/>
    <property type="match status" value="1"/>
</dbReference>
<comment type="similarity">
    <text evidence="2 4">Belongs to the class-III pyridoxal-phosphate-dependent aminotransferase family.</text>
</comment>
<keyword evidence="5" id="KW-0032">Aminotransferase</keyword>
<proteinExistence type="inferred from homology"/>
<dbReference type="Gene3D" id="3.90.1150.10">
    <property type="entry name" value="Aspartate Aminotransferase, domain 1"/>
    <property type="match status" value="1"/>
</dbReference>
<comment type="cofactor">
    <cofactor evidence="1">
        <name>pyridoxal 5'-phosphate</name>
        <dbReference type="ChEBI" id="CHEBI:597326"/>
    </cofactor>
</comment>
<dbReference type="CDD" id="cd00610">
    <property type="entry name" value="OAT_like"/>
    <property type="match status" value="1"/>
</dbReference>
<organism evidence="5 6">
    <name type="scientific">Peptococcus niger</name>
    <dbReference type="NCBI Taxonomy" id="2741"/>
    <lineage>
        <taxon>Bacteria</taxon>
        <taxon>Bacillati</taxon>
        <taxon>Bacillota</taxon>
        <taxon>Clostridia</taxon>
        <taxon>Eubacteriales</taxon>
        <taxon>Peptococcaceae</taxon>
        <taxon>Peptococcus</taxon>
    </lineage>
</organism>
<dbReference type="FunFam" id="3.40.640.10:FF:000004">
    <property type="entry name" value="Acetylornithine aminotransferase"/>
    <property type="match status" value="1"/>
</dbReference>
<dbReference type="GO" id="GO:0008483">
    <property type="term" value="F:transaminase activity"/>
    <property type="evidence" value="ECO:0007669"/>
    <property type="project" value="UniProtKB-KW"/>
</dbReference>
<dbReference type="PROSITE" id="PS00600">
    <property type="entry name" value="AA_TRANSFER_CLASS_3"/>
    <property type="match status" value="1"/>
</dbReference>
<dbReference type="InterPro" id="IPR050103">
    <property type="entry name" value="Class-III_PLP-dep_AT"/>
</dbReference>
<sequence length="436" mass="47952">MSTNQSVFKDEQKYIARTQKIPYYPIAFEKGDGALLYDFDGNKYIDFLASACSANLGHGNVEIADAVYEQMKNLTQYTLAYFNSAPPVQLAESLCEIAPIKGEKKVLYSATGSASIDAAIKIARAYTKRSGLISMQEAYHGSTFGAISISALSNNMRKGFGPLIPDVHYFSYPSKDKDWKTCIKEMEYAFVHYLPPEEVAAIFIEPIAGDAGIVIPPKEWVQALREMCDQYGILLVVDEIQQALCRTGKWFAIENFDVEPDLIVMGKSVGGGLPLGAVIGKTDIMNALEPPAHLFTLAGNTTVCTAGQKNLEILKRIDANELSIVRGEYLKNKFESLKEKYDFIGEIRGLGLSIGVDIIDPETGGKNNEATAKICYYAIKNGLLMIFLNQSTLRVQPPLVIQESEIDEAMQIIDAAMNAYANGEIGDEVLEEIAGW</sequence>
<dbReference type="Proteomes" id="UP000198995">
    <property type="component" value="Unassembled WGS sequence"/>
</dbReference>
<dbReference type="RefSeq" id="WP_091791534.1">
    <property type="nucleotide sequence ID" value="NZ_FNAF01000004.1"/>
</dbReference>
<dbReference type="Pfam" id="PF00202">
    <property type="entry name" value="Aminotran_3"/>
    <property type="match status" value="1"/>
</dbReference>
<dbReference type="InterPro" id="IPR015424">
    <property type="entry name" value="PyrdxlP-dep_Trfase"/>
</dbReference>
<keyword evidence="3 4" id="KW-0663">Pyridoxal phosphate</keyword>
<evidence type="ECO:0000256" key="1">
    <source>
        <dbReference type="ARBA" id="ARBA00001933"/>
    </source>
</evidence>
<dbReference type="EMBL" id="FNAF01000004">
    <property type="protein sequence ID" value="SDD54304.1"/>
    <property type="molecule type" value="Genomic_DNA"/>
</dbReference>
<protein>
    <submittedName>
        <fullName evidence="5">4-aminobutyrate aminotransferase</fullName>
    </submittedName>
</protein>